<dbReference type="InterPro" id="IPR037883">
    <property type="entry name" value="Knr4/Smi1-like_sf"/>
</dbReference>
<reference evidence="1 2" key="1">
    <citation type="submission" date="2023-11" db="EMBL/GenBank/DDBJ databases">
        <title>MicrobeMod: A computational toolkit for identifying prokaryotic methylation and restriction-modification with nanopore sequencing.</title>
        <authorList>
            <person name="Crits-Christoph A."/>
            <person name="Kang S.C."/>
            <person name="Lee H."/>
            <person name="Ostrov N."/>
        </authorList>
    </citation>
    <scope>NUCLEOTIDE SEQUENCE [LARGE SCALE GENOMIC DNA]</scope>
    <source>
        <strain evidence="1 2">DSMZ 16071</strain>
    </source>
</reference>
<keyword evidence="2" id="KW-1185">Reference proteome</keyword>
<protein>
    <submittedName>
        <fullName evidence="1">SMI1/KNR4 family protein</fullName>
    </submittedName>
</protein>
<gene>
    <name evidence="1" type="ORF">SR900_05870</name>
</gene>
<proteinExistence type="predicted"/>
<name>A0ABZ0X7S4_9GAMM</name>
<sequence length="205" mass="23600">MISELKSLIEEHFGVFKCVEIGNENNCKEVSFKHSVGLLKDCSDLPKVGDIPDFYHAFGSLTLYHDEVSGDSAVYIANPKQWPELHNYFSDWVGDLDEDEKEELVPEWVDTCIVIGEIPATGNYLLVPTTGEKTGHVYLFEHDGFEFIELASNIEAYIHRMLNLDSHMLTQIASHMRFIEKDNYNQWWIKELRDNKGNLVKTNDD</sequence>
<dbReference type="SUPFAM" id="SSF160631">
    <property type="entry name" value="SMI1/KNR4-like"/>
    <property type="match status" value="1"/>
</dbReference>
<dbReference type="RefSeq" id="WP_018624457.1">
    <property type="nucleotide sequence ID" value="NZ_CP140158.1"/>
</dbReference>
<evidence type="ECO:0000313" key="2">
    <source>
        <dbReference type="Proteomes" id="UP001324185"/>
    </source>
</evidence>
<evidence type="ECO:0000313" key="1">
    <source>
        <dbReference type="EMBL" id="WQG86414.1"/>
    </source>
</evidence>
<dbReference type="Proteomes" id="UP001324185">
    <property type="component" value="Chromosome"/>
</dbReference>
<organism evidence="1 2">
    <name type="scientific">Kangiella aquimarina</name>
    <dbReference type="NCBI Taxonomy" id="261965"/>
    <lineage>
        <taxon>Bacteria</taxon>
        <taxon>Pseudomonadati</taxon>
        <taxon>Pseudomonadota</taxon>
        <taxon>Gammaproteobacteria</taxon>
        <taxon>Kangiellales</taxon>
        <taxon>Kangiellaceae</taxon>
        <taxon>Kangiella</taxon>
    </lineage>
</organism>
<accession>A0ABZ0X7S4</accession>
<dbReference type="EMBL" id="CP140158">
    <property type="protein sequence ID" value="WQG86414.1"/>
    <property type="molecule type" value="Genomic_DNA"/>
</dbReference>